<comment type="caution">
    <text evidence="1">The sequence shown here is derived from an EMBL/GenBank/DDBJ whole genome shotgun (WGS) entry which is preliminary data.</text>
</comment>
<evidence type="ECO:0000313" key="2">
    <source>
        <dbReference type="Proteomes" id="UP000016498"/>
    </source>
</evidence>
<dbReference type="PATRIC" id="fig|1227262.3.peg.2689"/>
<gene>
    <name evidence="1" type="ORF">HMPREF1549_03324</name>
</gene>
<organism evidence="1 2">
    <name type="scientific">Actinomyces johnsonii F0510</name>
    <dbReference type="NCBI Taxonomy" id="1227262"/>
    <lineage>
        <taxon>Bacteria</taxon>
        <taxon>Bacillati</taxon>
        <taxon>Actinomycetota</taxon>
        <taxon>Actinomycetes</taxon>
        <taxon>Actinomycetales</taxon>
        <taxon>Actinomycetaceae</taxon>
        <taxon>Actinomyces</taxon>
    </lineage>
</organism>
<dbReference type="RefSeq" id="WP_021604776.1">
    <property type="nucleotide sequence ID" value="NZ_KE951514.1"/>
</dbReference>
<accession>U1PYQ9</accession>
<proteinExistence type="predicted"/>
<dbReference type="HOGENOM" id="CLU_647018_0_0_11"/>
<protein>
    <recommendedName>
        <fullName evidence="3">CHAT domain-containing protein</fullName>
    </recommendedName>
</protein>
<reference evidence="1 2" key="1">
    <citation type="submission" date="2013-06" db="EMBL/GenBank/DDBJ databases">
        <authorList>
            <person name="Weinstock G."/>
            <person name="Sodergren E."/>
            <person name="Lobos E.A."/>
            <person name="Fulton L."/>
            <person name="Fulton R."/>
            <person name="Courtney L."/>
            <person name="Fronick C."/>
            <person name="O'Laughlin M."/>
            <person name="Godfrey J."/>
            <person name="Wilson R.M."/>
            <person name="Miner T."/>
            <person name="Farmer C."/>
            <person name="Delehaunty K."/>
            <person name="Cordes M."/>
            <person name="Minx P."/>
            <person name="Tomlinson C."/>
            <person name="Chen J."/>
            <person name="Wollam A."/>
            <person name="Pepin K.H."/>
            <person name="Bhonagiri V."/>
            <person name="Zhang X."/>
            <person name="Warren W."/>
            <person name="Mitreva M."/>
            <person name="Mardis E.R."/>
            <person name="Wilson R.K."/>
        </authorList>
    </citation>
    <scope>NUCLEOTIDE SEQUENCE [LARGE SCALE GENOMIC DNA]</scope>
    <source>
        <strain evidence="1 2">F0510</strain>
    </source>
</reference>
<sequence length="517" mass="57028">METLEFILHGVDAPSGTYLAWESAQCPPAFAVLERSRLVEVTQALARALPDYIDDDGAATPSESFDDVFPPLAVPSRRSGARIDHRPLEAGLSGEDTNRFLRVARGPLLSPEAELRLMSDVAEAVLPEGFVRSVLEAAEDGSRRVLVVLNTPPSCGQVPWELLPTGRQTADGYAERLLDVVDVVTMGAILSRDADPTVAHPFWENVKDAPALYLIQPWNPATSGPGVLSRSSLRQWDQRVSNRGSLGLAPDRRRERADRIWLSSVLRRDDSVAAPDNNRPLSHLLYVGHMTGDGMSSRLQLADDAEVFGRTPLDAAGCRWFSADDLVHGTWKWSEYAAHQQYQHRETGARIDIGTRWPTGVGVAQEADSVTPFDAPEEKHGLILWPMPPRVGLVACQSGTEPRQLEPFGMVTAILEAGAELVMATRWTMLTDRFFQQVSQDPTVRPFFDLSVVVDECLQAANPVREMNEWKRASLRRWREQPTTAGSPLTWAGLTAFRAPDRSVSHAGAVDVDERAH</sequence>
<dbReference type="Proteomes" id="UP000016498">
    <property type="component" value="Unassembled WGS sequence"/>
</dbReference>
<dbReference type="EMBL" id="AWSD01000410">
    <property type="protein sequence ID" value="ERH15189.1"/>
    <property type="molecule type" value="Genomic_DNA"/>
</dbReference>
<evidence type="ECO:0000313" key="1">
    <source>
        <dbReference type="EMBL" id="ERH15189.1"/>
    </source>
</evidence>
<dbReference type="OrthoDB" id="3723950at2"/>
<dbReference type="AlphaFoldDB" id="U1PYQ9"/>
<name>U1PYQ9_9ACTO</name>
<evidence type="ECO:0008006" key="3">
    <source>
        <dbReference type="Google" id="ProtNLM"/>
    </source>
</evidence>